<sequence>MGGCLGTRNNASPSRANSEEPTVASASRVVHTSGVSIGKNVSLRHEKLRWKSDMPLTEKQVRCKREEFWDTAPAFDGRREIWDALKAAAAAVETLDYDLAQAILDGASITLPHGTLTDCYDELGTRYQLPVYCFALPVNVILDRDKSASIQREEEEEDSGGEEVTVRIRLSTTSKDLKMLTRTTLTIAASKQRLQDQEGLGDVRQRWYYGGKLLSDSLRVQECGVPHNHIVQVIITGLDEAF</sequence>
<organism evidence="3">
    <name type="scientific">Hirondellea gigas</name>
    <dbReference type="NCBI Taxonomy" id="1518452"/>
    <lineage>
        <taxon>Eukaryota</taxon>
        <taxon>Metazoa</taxon>
        <taxon>Ecdysozoa</taxon>
        <taxon>Arthropoda</taxon>
        <taxon>Crustacea</taxon>
        <taxon>Multicrustacea</taxon>
        <taxon>Malacostraca</taxon>
        <taxon>Eumalacostraca</taxon>
        <taxon>Peracarida</taxon>
        <taxon>Amphipoda</taxon>
        <taxon>Amphilochidea</taxon>
        <taxon>Lysianassida</taxon>
        <taxon>Lysianassidira</taxon>
        <taxon>Lysianassoidea</taxon>
        <taxon>Lysianassidae</taxon>
        <taxon>Hirondellea</taxon>
    </lineage>
</organism>
<reference evidence="3" key="2">
    <citation type="journal article" date="2018" name="Biosci. Biotechnol. Biochem.">
        <title>Polysaccharide hydrolase of the hadal zone amphipods Hirondellea gigas.</title>
        <authorList>
            <person name="Kobayashi H."/>
            <person name="Nagahama T."/>
            <person name="Arai W."/>
            <person name="Sasagawa Y."/>
            <person name="Umeda M."/>
            <person name="Hayashi T."/>
            <person name="Nikaido I."/>
            <person name="Watanabe H."/>
            <person name="Oguri K."/>
            <person name="Kitazato H."/>
            <person name="Fujioka K."/>
            <person name="Kido Y."/>
            <person name="Takami H."/>
        </authorList>
    </citation>
    <scope>NUCLEOTIDE SEQUENCE</scope>
    <source>
        <tissue evidence="3">Whole body</tissue>
    </source>
</reference>
<dbReference type="EMBL" id="IACT01003165">
    <property type="protein sequence ID" value="LAC22415.1"/>
    <property type="molecule type" value="mRNA"/>
</dbReference>
<dbReference type="EMBL" id="IACF01006625">
    <property type="protein sequence ID" value="LAB72208.1"/>
    <property type="molecule type" value="mRNA"/>
</dbReference>
<proteinExistence type="evidence at transcript level"/>
<feature type="compositionally biased region" description="Polar residues" evidence="1">
    <location>
        <begin position="7"/>
        <end position="20"/>
    </location>
</feature>
<dbReference type="PANTHER" id="PTHR13609">
    <property type="entry name" value="UBIQUITIN DOMAIN CONTAINING 1 PROTEIN-RELATED"/>
    <property type="match status" value="1"/>
</dbReference>
<evidence type="ECO:0000256" key="1">
    <source>
        <dbReference type="SAM" id="MobiDB-lite"/>
    </source>
</evidence>
<dbReference type="PROSITE" id="PS50053">
    <property type="entry name" value="UBIQUITIN_2"/>
    <property type="match status" value="1"/>
</dbReference>
<dbReference type="SUPFAM" id="SSF54236">
    <property type="entry name" value="Ubiquitin-like"/>
    <property type="match status" value="1"/>
</dbReference>
<dbReference type="InterPro" id="IPR029071">
    <property type="entry name" value="Ubiquitin-like_domsf"/>
</dbReference>
<name>A0A2P2IDY9_9CRUS</name>
<dbReference type="Pfam" id="PF16455">
    <property type="entry name" value="UBD"/>
    <property type="match status" value="1"/>
</dbReference>
<accession>A0A2P2IDY9</accession>
<reference evidence="4" key="1">
    <citation type="submission" date="2017-11" db="EMBL/GenBank/DDBJ databases">
        <title>The sensing device of the deep-sea amphipod.</title>
        <authorList>
            <person name="Kobayashi H."/>
            <person name="Nagahama T."/>
            <person name="Arai W."/>
            <person name="Sasagawa Y."/>
            <person name="Umeda M."/>
            <person name="Hayashi T."/>
            <person name="Nikaido I."/>
            <person name="Watanabe H."/>
            <person name="Oguri K."/>
            <person name="Kitazato H."/>
            <person name="Fujioka K."/>
            <person name="Kido Y."/>
            <person name="Takami H."/>
        </authorList>
    </citation>
    <scope>NUCLEOTIDE SEQUENCE</scope>
    <source>
        <tissue evidence="4">Whole body</tissue>
    </source>
</reference>
<dbReference type="Gene3D" id="3.10.20.90">
    <property type="entry name" value="Phosphatidylinositol 3-kinase Catalytic Subunit, Chain A, domain 1"/>
    <property type="match status" value="1"/>
</dbReference>
<dbReference type="InterPro" id="IPR039869">
    <property type="entry name" value="UBTD1/2"/>
</dbReference>
<feature type="domain" description="Ubiquitin-like" evidence="2">
    <location>
        <begin position="164"/>
        <end position="236"/>
    </location>
</feature>
<evidence type="ECO:0000313" key="4">
    <source>
        <dbReference type="EMBL" id="LAC22415.1"/>
    </source>
</evidence>
<evidence type="ECO:0000313" key="3">
    <source>
        <dbReference type="EMBL" id="LAB72208.1"/>
    </source>
</evidence>
<dbReference type="AlphaFoldDB" id="A0A2P2IDY9"/>
<protein>
    <submittedName>
        <fullName evidence="3">Ubiquitin domain-containing protein 1-like</fullName>
    </submittedName>
</protein>
<dbReference type="Pfam" id="PF00240">
    <property type="entry name" value="ubiquitin"/>
    <property type="match status" value="1"/>
</dbReference>
<feature type="region of interest" description="Disordered" evidence="1">
    <location>
        <begin position="1"/>
        <end position="29"/>
    </location>
</feature>
<dbReference type="Gene3D" id="1.20.225.20">
    <property type="entry name" value="Ub domain-containing protein, DC-UbP/UBTD2, N-terminal domain"/>
    <property type="match status" value="1"/>
</dbReference>
<evidence type="ECO:0000259" key="2">
    <source>
        <dbReference type="PROSITE" id="PS50053"/>
    </source>
</evidence>
<dbReference type="InterPro" id="IPR038169">
    <property type="entry name" value="DC-UbP/UBTD2_N_sf"/>
</dbReference>
<dbReference type="InterPro" id="IPR032752">
    <property type="entry name" value="DC-UbP/UBTD2_N"/>
</dbReference>
<dbReference type="InterPro" id="IPR000626">
    <property type="entry name" value="Ubiquitin-like_dom"/>
</dbReference>